<dbReference type="PROSITE" id="PS51257">
    <property type="entry name" value="PROKAR_LIPOPROTEIN"/>
    <property type="match status" value="1"/>
</dbReference>
<gene>
    <name evidence="1" type="ORF">KUDE01_016023</name>
</gene>
<comment type="caution">
    <text evidence="1">The sequence shown here is derived from an EMBL/GenBank/DDBJ whole genome shotgun (WGS) entry which is preliminary data.</text>
</comment>
<organism evidence="1 2">
    <name type="scientific">Dissostichus eleginoides</name>
    <name type="common">Patagonian toothfish</name>
    <name type="synonym">Dissostichus amissus</name>
    <dbReference type="NCBI Taxonomy" id="100907"/>
    <lineage>
        <taxon>Eukaryota</taxon>
        <taxon>Metazoa</taxon>
        <taxon>Chordata</taxon>
        <taxon>Craniata</taxon>
        <taxon>Vertebrata</taxon>
        <taxon>Euteleostomi</taxon>
        <taxon>Actinopterygii</taxon>
        <taxon>Neopterygii</taxon>
        <taxon>Teleostei</taxon>
        <taxon>Neoteleostei</taxon>
        <taxon>Acanthomorphata</taxon>
        <taxon>Eupercaria</taxon>
        <taxon>Perciformes</taxon>
        <taxon>Notothenioidei</taxon>
        <taxon>Nototheniidae</taxon>
        <taxon>Dissostichus</taxon>
    </lineage>
</organism>
<accession>A0AAD9F868</accession>
<reference evidence="1" key="1">
    <citation type="submission" date="2023-04" db="EMBL/GenBank/DDBJ databases">
        <title>Chromosome-level genome of Chaenocephalus aceratus.</title>
        <authorList>
            <person name="Park H."/>
        </authorList>
    </citation>
    <scope>NUCLEOTIDE SEQUENCE</scope>
    <source>
        <strain evidence="1">DE</strain>
        <tissue evidence="1">Muscle</tissue>
    </source>
</reference>
<protein>
    <submittedName>
        <fullName evidence="1">Protein transport protein SEC24</fullName>
    </submittedName>
</protein>
<evidence type="ECO:0000313" key="1">
    <source>
        <dbReference type="EMBL" id="KAK1896478.1"/>
    </source>
</evidence>
<sequence>MDSGSIRVITGLIFNSQASVSCFAEECERRIGTIVADVLEPQRNEKEGNMETETARECLFSKLEYCCSGWSDAFWDWRGLLTQAQSGSITQISE</sequence>
<evidence type="ECO:0000313" key="2">
    <source>
        <dbReference type="Proteomes" id="UP001228049"/>
    </source>
</evidence>
<dbReference type="AlphaFoldDB" id="A0AAD9F868"/>
<dbReference type="EMBL" id="JASDAP010000009">
    <property type="protein sequence ID" value="KAK1896478.1"/>
    <property type="molecule type" value="Genomic_DNA"/>
</dbReference>
<proteinExistence type="predicted"/>
<name>A0AAD9F868_DISEL</name>
<keyword evidence="2" id="KW-1185">Reference proteome</keyword>
<dbReference type="Proteomes" id="UP001228049">
    <property type="component" value="Unassembled WGS sequence"/>
</dbReference>